<accession>A0A9P6CHG6</accession>
<dbReference type="InterPro" id="IPR007244">
    <property type="entry name" value="Naa35_N"/>
</dbReference>
<evidence type="ECO:0000256" key="1">
    <source>
        <dbReference type="ARBA" id="ARBA00004496"/>
    </source>
</evidence>
<feature type="domain" description="NAA35-like TPR repeats" evidence="5">
    <location>
        <begin position="312"/>
        <end position="483"/>
    </location>
</feature>
<dbReference type="InterPro" id="IPR057983">
    <property type="entry name" value="NAA35-like_N"/>
</dbReference>
<evidence type="ECO:0000259" key="4">
    <source>
        <dbReference type="Pfam" id="PF04112"/>
    </source>
</evidence>
<comment type="subcellular location">
    <subcellularLocation>
        <location evidence="1">Cytoplasm</location>
    </subcellularLocation>
</comment>
<dbReference type="AlphaFoldDB" id="A0A9P6CHG6"/>
<keyword evidence="3" id="KW-0963">Cytoplasm</keyword>
<comment type="caution">
    <text evidence="6">The sequence shown here is derived from an EMBL/GenBank/DDBJ whole genome shotgun (WGS) entry which is preliminary data.</text>
</comment>
<evidence type="ECO:0000256" key="3">
    <source>
        <dbReference type="ARBA" id="ARBA00022490"/>
    </source>
</evidence>
<proteinExistence type="inferred from homology"/>
<name>A0A9P6CHG6_9AGAR</name>
<feature type="domain" description="NAA35-like N-terminal" evidence="4">
    <location>
        <begin position="8"/>
        <end position="163"/>
    </location>
</feature>
<dbReference type="Pfam" id="PF04112">
    <property type="entry name" value="Mak10"/>
    <property type="match status" value="1"/>
</dbReference>
<protein>
    <submittedName>
        <fullName evidence="6">Mak10 subunit, NatC N-terminal acetyltransferase-domain-containing protein</fullName>
    </submittedName>
</protein>
<dbReference type="EMBL" id="MU150292">
    <property type="protein sequence ID" value="KAF9460883.1"/>
    <property type="molecule type" value="Genomic_DNA"/>
</dbReference>
<dbReference type="GO" id="GO:0031417">
    <property type="term" value="C:NatC complex"/>
    <property type="evidence" value="ECO:0007669"/>
    <property type="project" value="InterPro"/>
</dbReference>
<dbReference type="PANTHER" id="PTHR21373">
    <property type="entry name" value="GLUCOSE REPRESSIBLE PROTEIN MAK10"/>
    <property type="match status" value="1"/>
</dbReference>
<evidence type="ECO:0000256" key="2">
    <source>
        <dbReference type="ARBA" id="ARBA00006289"/>
    </source>
</evidence>
<dbReference type="Proteomes" id="UP000807353">
    <property type="component" value="Unassembled WGS sequence"/>
</dbReference>
<dbReference type="PANTHER" id="PTHR21373:SF0">
    <property type="entry name" value="N-ALPHA-ACETYLTRANSFERASE 35, NATC AUXILIARY SUBUNIT"/>
    <property type="match status" value="1"/>
</dbReference>
<comment type="similarity">
    <text evidence="2">Belongs to the MAK10 family.</text>
</comment>
<evidence type="ECO:0000313" key="7">
    <source>
        <dbReference type="Proteomes" id="UP000807353"/>
    </source>
</evidence>
<gene>
    <name evidence="6" type="ORF">BDZ94DRAFT_1290939</name>
</gene>
<organism evidence="6 7">
    <name type="scientific">Collybia nuda</name>
    <dbReference type="NCBI Taxonomy" id="64659"/>
    <lineage>
        <taxon>Eukaryota</taxon>
        <taxon>Fungi</taxon>
        <taxon>Dikarya</taxon>
        <taxon>Basidiomycota</taxon>
        <taxon>Agaricomycotina</taxon>
        <taxon>Agaricomycetes</taxon>
        <taxon>Agaricomycetidae</taxon>
        <taxon>Agaricales</taxon>
        <taxon>Tricholomatineae</taxon>
        <taxon>Clitocybaceae</taxon>
        <taxon>Collybia</taxon>
    </lineage>
</organism>
<reference evidence="6" key="1">
    <citation type="submission" date="2020-11" db="EMBL/GenBank/DDBJ databases">
        <authorList>
            <consortium name="DOE Joint Genome Institute"/>
            <person name="Ahrendt S."/>
            <person name="Riley R."/>
            <person name="Andreopoulos W."/>
            <person name="Labutti K."/>
            <person name="Pangilinan J."/>
            <person name="Ruiz-Duenas F.J."/>
            <person name="Barrasa J.M."/>
            <person name="Sanchez-Garcia M."/>
            <person name="Camarero S."/>
            <person name="Miyauchi S."/>
            <person name="Serrano A."/>
            <person name="Linde D."/>
            <person name="Babiker R."/>
            <person name="Drula E."/>
            <person name="Ayuso-Fernandez I."/>
            <person name="Pacheco R."/>
            <person name="Padilla G."/>
            <person name="Ferreira P."/>
            <person name="Barriuso J."/>
            <person name="Kellner H."/>
            <person name="Castanera R."/>
            <person name="Alfaro M."/>
            <person name="Ramirez L."/>
            <person name="Pisabarro A.G."/>
            <person name="Kuo A."/>
            <person name="Tritt A."/>
            <person name="Lipzen A."/>
            <person name="He G."/>
            <person name="Yan M."/>
            <person name="Ng V."/>
            <person name="Cullen D."/>
            <person name="Martin F."/>
            <person name="Rosso M.-N."/>
            <person name="Henrissat B."/>
            <person name="Hibbett D."/>
            <person name="Martinez A.T."/>
            <person name="Grigoriev I.V."/>
        </authorList>
    </citation>
    <scope>NUCLEOTIDE SEQUENCE</scope>
    <source>
        <strain evidence="6">CBS 247.69</strain>
    </source>
</reference>
<sequence>MEPGSYMLMENFTLLDAMSAFEIGEPRLDSGLVIAESIRPSFDPTMPLLPEEICWILDRSFAYEMEWHAGNLLSHTIFTLLYTHQLAEIEVDFMPPPQTTESDYTRPPELVYVVLRPCVMGLLKCCDLSWRELSKNAVQDVEDWQSEKSDVSLLEGLPVKYILSQLEDANKWVLGTTKLTAPWRNALYARITLRKTILQLMQSDIFVDPPSFEGLLNTAAEQLVVIRNHHPPEPHSNSPAHLAFDPWVARRLKTFVPLRIVPVRTPDETWQTLDAMLQGWRELRRLSRTTSLATWELVGQLRVWLPQSISHTAYLRSAMQSTFYDGLLILGKHTYVWMVDRFFFESLGVSYDSLVKTIRDYWTGPAPPPISQMERILYKLIAPHIRGQWLNPPRRRRHLAKSLVEWHSLYSMLSEIVAQVDRTNSPNGDIVAQMPTVALLWRLSSIREIVFSGFQMDLFSPEERPTAYWYAAEVLEEHLLCFENIKPTVPKNSSAFAEIHFQHQLLSALQAMAIATFVSCISQISFSWDRLRPSFFRRYKWAFRPEYDRIRIPVVASPSLSHLLPACNSLLEEEFFSPADSVATAEMILNGLIETESLGGWAGQWADERIKFLEGLIKACVGLRYLPRSMREVEDFDLSRVKWNPDVHPWFPSVSAPSSEIVTS</sequence>
<dbReference type="OrthoDB" id="269405at2759"/>
<evidence type="ECO:0000313" key="6">
    <source>
        <dbReference type="EMBL" id="KAF9460883.1"/>
    </source>
</evidence>
<keyword evidence="7" id="KW-1185">Reference proteome</keyword>
<dbReference type="InterPro" id="IPR057982">
    <property type="entry name" value="TPR_NAA35"/>
</dbReference>
<evidence type="ECO:0000259" key="5">
    <source>
        <dbReference type="Pfam" id="PF25789"/>
    </source>
</evidence>
<dbReference type="Pfam" id="PF25789">
    <property type="entry name" value="TPR_NAA35"/>
    <property type="match status" value="1"/>
</dbReference>